<dbReference type="EMBL" id="HBUF01670644">
    <property type="protein sequence ID" value="CAG6790412.1"/>
    <property type="molecule type" value="Transcribed_RNA"/>
</dbReference>
<keyword evidence="1" id="KW-0472">Membrane</keyword>
<accession>A0A8D9BWR0</accession>
<organism evidence="2">
    <name type="scientific">Cacopsylla melanoneura</name>
    <dbReference type="NCBI Taxonomy" id="428564"/>
    <lineage>
        <taxon>Eukaryota</taxon>
        <taxon>Metazoa</taxon>
        <taxon>Ecdysozoa</taxon>
        <taxon>Arthropoda</taxon>
        <taxon>Hexapoda</taxon>
        <taxon>Insecta</taxon>
        <taxon>Pterygota</taxon>
        <taxon>Neoptera</taxon>
        <taxon>Paraneoptera</taxon>
        <taxon>Hemiptera</taxon>
        <taxon>Sternorrhyncha</taxon>
        <taxon>Psylloidea</taxon>
        <taxon>Psyllidae</taxon>
        <taxon>Psyllinae</taxon>
        <taxon>Cacopsylla</taxon>
    </lineage>
</organism>
<evidence type="ECO:0000313" key="2">
    <source>
        <dbReference type="EMBL" id="CAG6790412.1"/>
    </source>
</evidence>
<sequence>MSANNFFGRPRPSAYGLMASGILTVPSSHCLFWLSKRSCLRLAFPYRVSMSDFRRLISLLNEGKSSSENGPRFSKNASIRLSFSSILLPPASTAYWKRCLLVKSRHPDASRN</sequence>
<name>A0A8D9BWR0_9HEMI</name>
<reference evidence="2" key="1">
    <citation type="submission" date="2021-05" db="EMBL/GenBank/DDBJ databases">
        <authorList>
            <person name="Alioto T."/>
            <person name="Alioto T."/>
            <person name="Gomez Garrido J."/>
        </authorList>
    </citation>
    <scope>NUCLEOTIDE SEQUENCE</scope>
</reference>
<dbReference type="AlphaFoldDB" id="A0A8D9BWR0"/>
<proteinExistence type="predicted"/>
<feature type="transmembrane region" description="Helical" evidence="1">
    <location>
        <begin position="14"/>
        <end position="34"/>
    </location>
</feature>
<evidence type="ECO:0000256" key="1">
    <source>
        <dbReference type="SAM" id="Phobius"/>
    </source>
</evidence>
<protein>
    <submittedName>
        <fullName evidence="2">Uncharacterized protein</fullName>
    </submittedName>
</protein>
<keyword evidence="1" id="KW-1133">Transmembrane helix</keyword>
<keyword evidence="1" id="KW-0812">Transmembrane</keyword>